<evidence type="ECO:0000259" key="8">
    <source>
        <dbReference type="PROSITE" id="PS50089"/>
    </source>
</evidence>
<dbReference type="OrthoDB" id="1305878at2759"/>
<proteinExistence type="predicted"/>
<dbReference type="InterPro" id="IPR013083">
    <property type="entry name" value="Znf_RING/FYVE/PHD"/>
</dbReference>
<evidence type="ECO:0000256" key="2">
    <source>
        <dbReference type="ARBA" id="ARBA00022679"/>
    </source>
</evidence>
<dbReference type="Proteomes" id="UP000807306">
    <property type="component" value="Unassembled WGS sequence"/>
</dbReference>
<reference evidence="9" key="1">
    <citation type="submission" date="2020-11" db="EMBL/GenBank/DDBJ databases">
        <authorList>
            <consortium name="DOE Joint Genome Institute"/>
            <person name="Ahrendt S."/>
            <person name="Riley R."/>
            <person name="Andreopoulos W."/>
            <person name="Labutti K."/>
            <person name="Pangilinan J."/>
            <person name="Ruiz-Duenas F.J."/>
            <person name="Barrasa J.M."/>
            <person name="Sanchez-Garcia M."/>
            <person name="Camarero S."/>
            <person name="Miyauchi S."/>
            <person name="Serrano A."/>
            <person name="Linde D."/>
            <person name="Babiker R."/>
            <person name="Drula E."/>
            <person name="Ayuso-Fernandez I."/>
            <person name="Pacheco R."/>
            <person name="Padilla G."/>
            <person name="Ferreira P."/>
            <person name="Barriuso J."/>
            <person name="Kellner H."/>
            <person name="Castanera R."/>
            <person name="Alfaro M."/>
            <person name="Ramirez L."/>
            <person name="Pisabarro A.G."/>
            <person name="Kuo A."/>
            <person name="Tritt A."/>
            <person name="Lipzen A."/>
            <person name="He G."/>
            <person name="Yan M."/>
            <person name="Ng V."/>
            <person name="Cullen D."/>
            <person name="Martin F."/>
            <person name="Rosso M.-N."/>
            <person name="Henrissat B."/>
            <person name="Hibbett D."/>
            <person name="Martinez A.T."/>
            <person name="Grigoriev I.V."/>
        </authorList>
    </citation>
    <scope>NUCLEOTIDE SEQUENCE</scope>
    <source>
        <strain evidence="9">CBS 506.95</strain>
    </source>
</reference>
<keyword evidence="3" id="KW-0833">Ubl conjugation pathway</keyword>
<dbReference type="InterPro" id="IPR040909">
    <property type="entry name" value="CHFR_Znf-CRD"/>
</dbReference>
<dbReference type="SUPFAM" id="SSF57850">
    <property type="entry name" value="RING/U-box"/>
    <property type="match status" value="1"/>
</dbReference>
<dbReference type="PROSITE" id="PS50089">
    <property type="entry name" value="ZF_RING_2"/>
    <property type="match status" value="1"/>
</dbReference>
<feature type="region of interest" description="Disordered" evidence="7">
    <location>
        <begin position="441"/>
        <end position="468"/>
    </location>
</feature>
<keyword evidence="6" id="KW-0479">Metal-binding</keyword>
<accession>A0A9P6JWE7</accession>
<name>A0A9P6JWE7_9AGAR</name>
<keyword evidence="10" id="KW-1185">Reference proteome</keyword>
<dbReference type="PANTHER" id="PTHR16079:SF4">
    <property type="entry name" value="E3 UBIQUITIN-PROTEIN LIGASE CHFR"/>
    <property type="match status" value="1"/>
</dbReference>
<dbReference type="GO" id="GO:0005634">
    <property type="term" value="C:nucleus"/>
    <property type="evidence" value="ECO:0007669"/>
    <property type="project" value="UniProtKB-SubCell"/>
</dbReference>
<dbReference type="InterPro" id="IPR001841">
    <property type="entry name" value="Znf_RING"/>
</dbReference>
<evidence type="ECO:0000256" key="3">
    <source>
        <dbReference type="ARBA" id="ARBA00022786"/>
    </source>
</evidence>
<sequence>MSQDVSSIAQLENRPLDFGSTVPTPSSSSSSLKRRASSSFDCSDDSTRKRLKETKACTTEKIPDVDSTACGMDVDGAKLVDEIMDELQCGCCSELVYRPVLVIPCQHYFCGSCCLLWIRNGGTSCPVCRTMATVGMPFRAIQPLIDSLLRTAPHKARTQRERQQADEVYKAGQTIRFPPPREASPAPETERSADYIHPCPHCAVNNPYDWRCPQPLPDPATDADNAWHVDDGVPPGHAHCGNCENLMAIRAPSSSRCDFCNTCFCGIGVQDRCVALPLLSQHPHNLSSHSDLILSADVYECFDGNTVEVEIMLEYVDAQNLTPRHIYRDIIMNIQKSPRGFQPLVDLDLFSDLHAVSPSRDGQSEGARNRACRLCAAEIFLWGLKDWWLRERKKGFVEPNIMSRKDCPEGRMCNRQQNDHGHAREYNHVFASAAPTVAPENLTDPQFGEASTSHHPLSTTPPGSPQRVTAFTPARLTSSSSAASLSFLLNAEDIGGQSTPHRRATPMDIREALEGFP</sequence>
<feature type="compositionally biased region" description="Polar residues" evidence="7">
    <location>
        <begin position="1"/>
        <end position="10"/>
    </location>
</feature>
<dbReference type="InterPro" id="IPR052256">
    <property type="entry name" value="E3_ubiquitin-ligase_CHFR"/>
</dbReference>
<protein>
    <recommendedName>
        <fullName evidence="8">RING-type domain-containing protein</fullName>
    </recommendedName>
</protein>
<dbReference type="GO" id="GO:0006511">
    <property type="term" value="P:ubiquitin-dependent protein catabolic process"/>
    <property type="evidence" value="ECO:0007669"/>
    <property type="project" value="TreeGrafter"/>
</dbReference>
<evidence type="ECO:0000313" key="10">
    <source>
        <dbReference type="Proteomes" id="UP000807306"/>
    </source>
</evidence>
<dbReference type="EMBL" id="MU157826">
    <property type="protein sequence ID" value="KAF9534485.1"/>
    <property type="molecule type" value="Genomic_DNA"/>
</dbReference>
<dbReference type="Pfam" id="PF13923">
    <property type="entry name" value="zf-C3HC4_2"/>
    <property type="match status" value="1"/>
</dbReference>
<feature type="region of interest" description="Disordered" evidence="7">
    <location>
        <begin position="1"/>
        <end position="45"/>
    </location>
</feature>
<comment type="subcellular location">
    <subcellularLocation>
        <location evidence="1">Nucleus</location>
    </subcellularLocation>
</comment>
<feature type="compositionally biased region" description="Polar residues" evidence="7">
    <location>
        <begin position="449"/>
        <end position="468"/>
    </location>
</feature>
<dbReference type="AlphaFoldDB" id="A0A9P6JWE7"/>
<organism evidence="9 10">
    <name type="scientific">Crepidotus variabilis</name>
    <dbReference type="NCBI Taxonomy" id="179855"/>
    <lineage>
        <taxon>Eukaryota</taxon>
        <taxon>Fungi</taxon>
        <taxon>Dikarya</taxon>
        <taxon>Basidiomycota</taxon>
        <taxon>Agaricomycotina</taxon>
        <taxon>Agaricomycetes</taxon>
        <taxon>Agaricomycetidae</taxon>
        <taxon>Agaricales</taxon>
        <taxon>Agaricineae</taxon>
        <taxon>Crepidotaceae</taxon>
        <taxon>Crepidotus</taxon>
    </lineage>
</organism>
<dbReference type="GO" id="GO:0016567">
    <property type="term" value="P:protein ubiquitination"/>
    <property type="evidence" value="ECO:0007669"/>
    <property type="project" value="TreeGrafter"/>
</dbReference>
<keyword evidence="6" id="KW-0863">Zinc-finger</keyword>
<evidence type="ECO:0000256" key="6">
    <source>
        <dbReference type="PROSITE-ProRule" id="PRU00175"/>
    </source>
</evidence>
<feature type="domain" description="RING-type" evidence="8">
    <location>
        <begin position="89"/>
        <end position="129"/>
    </location>
</feature>
<keyword evidence="4" id="KW-0539">Nucleus</keyword>
<keyword evidence="2" id="KW-0808">Transferase</keyword>
<dbReference type="GO" id="GO:0008270">
    <property type="term" value="F:zinc ion binding"/>
    <property type="evidence" value="ECO:0007669"/>
    <property type="project" value="UniProtKB-KW"/>
</dbReference>
<evidence type="ECO:0000256" key="7">
    <source>
        <dbReference type="SAM" id="MobiDB-lite"/>
    </source>
</evidence>
<evidence type="ECO:0000256" key="4">
    <source>
        <dbReference type="ARBA" id="ARBA00023242"/>
    </source>
</evidence>
<dbReference type="Gene3D" id="3.30.40.10">
    <property type="entry name" value="Zinc/RING finger domain, C3HC4 (zinc finger)"/>
    <property type="match status" value="1"/>
</dbReference>
<gene>
    <name evidence="9" type="ORF">CPB83DRAFT_844294</name>
</gene>
<comment type="caution">
    <text evidence="9">The sequence shown here is derived from an EMBL/GenBank/DDBJ whole genome shotgun (WGS) entry which is preliminary data.</text>
</comment>
<evidence type="ECO:0000313" key="9">
    <source>
        <dbReference type="EMBL" id="KAF9534485.1"/>
    </source>
</evidence>
<dbReference type="GO" id="GO:0004842">
    <property type="term" value="F:ubiquitin-protein transferase activity"/>
    <property type="evidence" value="ECO:0007669"/>
    <property type="project" value="TreeGrafter"/>
</dbReference>
<evidence type="ECO:0000256" key="1">
    <source>
        <dbReference type="ARBA" id="ARBA00004123"/>
    </source>
</evidence>
<keyword evidence="6" id="KW-0862">Zinc</keyword>
<keyword evidence="5" id="KW-0131">Cell cycle</keyword>
<evidence type="ECO:0000256" key="5">
    <source>
        <dbReference type="ARBA" id="ARBA00023306"/>
    </source>
</evidence>
<dbReference type="Pfam" id="PF17979">
    <property type="entry name" value="zf-CRD"/>
    <property type="match status" value="1"/>
</dbReference>
<dbReference type="PANTHER" id="PTHR16079">
    <property type="entry name" value="UBIQUITIN LIGASE PROTEIN CHFR"/>
    <property type="match status" value="1"/>
</dbReference>